<reference evidence="1" key="1">
    <citation type="submission" date="2020-05" db="EMBL/GenBank/DDBJ databases">
        <authorList>
            <person name="Chiriac C."/>
            <person name="Salcher M."/>
            <person name="Ghai R."/>
            <person name="Kavagutti S V."/>
        </authorList>
    </citation>
    <scope>NUCLEOTIDE SEQUENCE</scope>
</reference>
<accession>A0A6J7FJD3</accession>
<dbReference type="EMBL" id="CAFBMB010000036">
    <property type="protein sequence ID" value="CAB4895497.1"/>
    <property type="molecule type" value="Genomic_DNA"/>
</dbReference>
<proteinExistence type="predicted"/>
<sequence length="68" mass="7090">MSMGETMSLPMGVDEASGEGVVVEQAVSPATAATTIAATAPIRAKFLFMIFSLLMVLCSHENTLAMPD</sequence>
<dbReference type="AlphaFoldDB" id="A0A6J7FJD3"/>
<protein>
    <submittedName>
        <fullName evidence="1">Unannotated protein</fullName>
    </submittedName>
</protein>
<evidence type="ECO:0000313" key="1">
    <source>
        <dbReference type="EMBL" id="CAB4895497.1"/>
    </source>
</evidence>
<name>A0A6J7FJD3_9ZZZZ</name>
<gene>
    <name evidence="1" type="ORF">UFOPK3516_00663</name>
</gene>
<organism evidence="1">
    <name type="scientific">freshwater metagenome</name>
    <dbReference type="NCBI Taxonomy" id="449393"/>
    <lineage>
        <taxon>unclassified sequences</taxon>
        <taxon>metagenomes</taxon>
        <taxon>ecological metagenomes</taxon>
    </lineage>
</organism>